<dbReference type="RefSeq" id="XP_018273083.1">
    <property type="nucleotide sequence ID" value="XM_018414031.1"/>
</dbReference>
<proteinExistence type="predicted"/>
<organism evidence="2 3">
    <name type="scientific">Rhodotorula graminis (strain WP1)</name>
    <dbReference type="NCBI Taxonomy" id="578459"/>
    <lineage>
        <taxon>Eukaryota</taxon>
        <taxon>Fungi</taxon>
        <taxon>Dikarya</taxon>
        <taxon>Basidiomycota</taxon>
        <taxon>Pucciniomycotina</taxon>
        <taxon>Microbotryomycetes</taxon>
        <taxon>Sporidiobolales</taxon>
        <taxon>Sporidiobolaceae</taxon>
        <taxon>Rhodotorula</taxon>
    </lineage>
</organism>
<dbReference type="OrthoDB" id="2523818at2759"/>
<dbReference type="OMA" id="RQKRAWG"/>
<dbReference type="Proteomes" id="UP000053890">
    <property type="component" value="Unassembled WGS sequence"/>
</dbReference>
<feature type="signal peptide" evidence="1">
    <location>
        <begin position="1"/>
        <end position="19"/>
    </location>
</feature>
<keyword evidence="3" id="KW-1185">Reference proteome</keyword>
<evidence type="ECO:0000313" key="3">
    <source>
        <dbReference type="Proteomes" id="UP000053890"/>
    </source>
</evidence>
<sequence length="207" mass="20984">MRTTFVLLGAALSAATALASSGHGGRVPSHLRQKRAWGHRRAESVGSPTISADPASETFLTAVPDVVPGFLTVTISNTEAASPETTAQAVGATQAATGPLSCAPSVGLGGSCDPNAGACCQTGLSCVGQVCEALCTLKTLEPYCDASLPCDDSLGYTCYKNRCRPPTGAVRVQIGEPCDQGSGNTRFCIPGKGICFAGTCLSCSQHA</sequence>
<dbReference type="GeneID" id="28974479"/>
<feature type="chain" id="PRO_5008265531" evidence="1">
    <location>
        <begin position="20"/>
        <end position="207"/>
    </location>
</feature>
<name>A0A194S8Y1_RHOGW</name>
<protein>
    <submittedName>
        <fullName evidence="2">Uncharacterized protein</fullName>
    </submittedName>
</protein>
<accession>A0A194S8Y1</accession>
<keyword evidence="1" id="KW-0732">Signal</keyword>
<gene>
    <name evidence="2" type="ORF">RHOBADRAFT_42247</name>
</gene>
<reference evidence="2 3" key="1">
    <citation type="journal article" date="2015" name="Front. Microbiol.">
        <title>Genome sequence of the plant growth promoting endophytic yeast Rhodotorula graminis WP1.</title>
        <authorList>
            <person name="Firrincieli A."/>
            <person name="Otillar R."/>
            <person name="Salamov A."/>
            <person name="Schmutz J."/>
            <person name="Khan Z."/>
            <person name="Redman R.S."/>
            <person name="Fleck N.D."/>
            <person name="Lindquist E."/>
            <person name="Grigoriev I.V."/>
            <person name="Doty S.L."/>
        </authorList>
    </citation>
    <scope>NUCLEOTIDE SEQUENCE [LARGE SCALE GENOMIC DNA]</scope>
    <source>
        <strain evidence="2 3">WP1</strain>
    </source>
</reference>
<evidence type="ECO:0000256" key="1">
    <source>
        <dbReference type="SAM" id="SignalP"/>
    </source>
</evidence>
<evidence type="ECO:0000313" key="2">
    <source>
        <dbReference type="EMBL" id="KPV77034.1"/>
    </source>
</evidence>
<dbReference type="AlphaFoldDB" id="A0A194S8Y1"/>
<dbReference type="EMBL" id="KQ474075">
    <property type="protein sequence ID" value="KPV77034.1"/>
    <property type="molecule type" value="Genomic_DNA"/>
</dbReference>